<evidence type="ECO:0000313" key="3">
    <source>
        <dbReference type="Proteomes" id="UP000632222"/>
    </source>
</evidence>
<name>A0ABQ2DAE6_9DEIO</name>
<evidence type="ECO:0008006" key="4">
    <source>
        <dbReference type="Google" id="ProtNLM"/>
    </source>
</evidence>
<sequence length="111" mass="12529">MTTSQNQPSQNQTQEQKTLQQPTDVVVQLEKVEYELIAHTAERQGLTVSAMLRELAIDELRDRIKGGRLPITEDYPPNLKQTAQILGATSKDLAHNILHQPNKKAEDKSQE</sequence>
<protein>
    <recommendedName>
        <fullName evidence="4">Ribbon-helix-helix protein CopG domain-containing protein</fullName>
    </recommendedName>
</protein>
<organism evidence="2 3">
    <name type="scientific">Deinococcus roseus</name>
    <dbReference type="NCBI Taxonomy" id="392414"/>
    <lineage>
        <taxon>Bacteria</taxon>
        <taxon>Thermotogati</taxon>
        <taxon>Deinococcota</taxon>
        <taxon>Deinococci</taxon>
        <taxon>Deinococcales</taxon>
        <taxon>Deinococcaceae</taxon>
        <taxon>Deinococcus</taxon>
    </lineage>
</organism>
<accession>A0ABQ2DAE6</accession>
<keyword evidence="3" id="KW-1185">Reference proteome</keyword>
<dbReference type="EMBL" id="BMOD01000021">
    <property type="protein sequence ID" value="GGJ49977.1"/>
    <property type="molecule type" value="Genomic_DNA"/>
</dbReference>
<feature type="region of interest" description="Disordered" evidence="1">
    <location>
        <begin position="1"/>
        <end position="22"/>
    </location>
</feature>
<evidence type="ECO:0000313" key="2">
    <source>
        <dbReference type="EMBL" id="GGJ49977.1"/>
    </source>
</evidence>
<dbReference type="Proteomes" id="UP000632222">
    <property type="component" value="Unassembled WGS sequence"/>
</dbReference>
<proteinExistence type="predicted"/>
<reference evidence="3" key="1">
    <citation type="journal article" date="2019" name="Int. J. Syst. Evol. Microbiol.">
        <title>The Global Catalogue of Microorganisms (GCM) 10K type strain sequencing project: providing services to taxonomists for standard genome sequencing and annotation.</title>
        <authorList>
            <consortium name="The Broad Institute Genomics Platform"/>
            <consortium name="The Broad Institute Genome Sequencing Center for Infectious Disease"/>
            <person name="Wu L."/>
            <person name="Ma J."/>
        </authorList>
    </citation>
    <scope>NUCLEOTIDE SEQUENCE [LARGE SCALE GENOMIC DNA]</scope>
    <source>
        <strain evidence="3">JCM 14370</strain>
    </source>
</reference>
<evidence type="ECO:0000256" key="1">
    <source>
        <dbReference type="SAM" id="MobiDB-lite"/>
    </source>
</evidence>
<gene>
    <name evidence="2" type="ORF">GCM10008938_39910</name>
</gene>
<dbReference type="RefSeq" id="WP_189005804.1">
    <property type="nucleotide sequence ID" value="NZ_BMOD01000021.1"/>
</dbReference>
<comment type="caution">
    <text evidence="2">The sequence shown here is derived from an EMBL/GenBank/DDBJ whole genome shotgun (WGS) entry which is preliminary data.</text>
</comment>